<evidence type="ECO:0000256" key="1">
    <source>
        <dbReference type="SAM" id="MobiDB-lite"/>
    </source>
</evidence>
<keyword evidence="2" id="KW-1133">Transmembrane helix</keyword>
<organism evidence="3 4">
    <name type="scientific">Streptomyces paradoxus</name>
    <dbReference type="NCBI Taxonomy" id="66375"/>
    <lineage>
        <taxon>Bacteria</taxon>
        <taxon>Bacillati</taxon>
        <taxon>Actinomycetota</taxon>
        <taxon>Actinomycetes</taxon>
        <taxon>Kitasatosporales</taxon>
        <taxon>Streptomycetaceae</taxon>
        <taxon>Streptomyces</taxon>
    </lineage>
</organism>
<name>A0A7W9WHZ9_9ACTN</name>
<evidence type="ECO:0000256" key="2">
    <source>
        <dbReference type="SAM" id="Phobius"/>
    </source>
</evidence>
<comment type="caution">
    <text evidence="3">The sequence shown here is derived from an EMBL/GenBank/DDBJ whole genome shotgun (WGS) entry which is preliminary data.</text>
</comment>
<proteinExistence type="predicted"/>
<gene>
    <name evidence="3" type="ORF">HNR57_005405</name>
</gene>
<dbReference type="AlphaFoldDB" id="A0A7W9WHZ9"/>
<evidence type="ECO:0000313" key="4">
    <source>
        <dbReference type="Proteomes" id="UP000591537"/>
    </source>
</evidence>
<dbReference type="Proteomes" id="UP000591537">
    <property type="component" value="Unassembled WGS sequence"/>
</dbReference>
<feature type="region of interest" description="Disordered" evidence="1">
    <location>
        <begin position="46"/>
        <end position="69"/>
    </location>
</feature>
<sequence>MPGDGGAGRRPSRWEGAWLGAGCPPGWGVLFGELVQEACAAVFDGAPRRRDTTDPRNGPAQLTRPSDRPQAVIVRWNGSSRCRSGAVGRLGDGYHPGERPRRVLLRRPSRPRQPSVAHGLLARAERLSELSDLARTDVHARRRLNRSLRERGMEAMLRDRAEDGDRGVLYCLVRLLCETSRTEQARQALNTWSRHGLWDSDRDLMPKWVALMNGRAALNYQLVAAVFLFGLAIGLAWSHAELDSVHAVRRVLHPGSRRRRRAAPGPRRSRSGVG</sequence>
<keyword evidence="4" id="KW-1185">Reference proteome</keyword>
<reference evidence="3 4" key="1">
    <citation type="submission" date="2020-08" db="EMBL/GenBank/DDBJ databases">
        <title>Genomic Encyclopedia of Type Strains, Phase IV (KMG-IV): sequencing the most valuable type-strain genomes for metagenomic binning, comparative biology and taxonomic classification.</title>
        <authorList>
            <person name="Goeker M."/>
        </authorList>
    </citation>
    <scope>NUCLEOTIDE SEQUENCE [LARGE SCALE GENOMIC DNA]</scope>
    <source>
        <strain evidence="3 4">DSM 43350</strain>
    </source>
</reference>
<accession>A0A7W9WHZ9</accession>
<feature type="transmembrane region" description="Helical" evidence="2">
    <location>
        <begin position="217"/>
        <end position="237"/>
    </location>
</feature>
<evidence type="ECO:0000313" key="3">
    <source>
        <dbReference type="EMBL" id="MBB6079462.1"/>
    </source>
</evidence>
<keyword evidence="2" id="KW-0812">Transmembrane</keyword>
<protein>
    <submittedName>
        <fullName evidence="3">Uncharacterized protein</fullName>
    </submittedName>
</protein>
<keyword evidence="2" id="KW-0472">Membrane</keyword>
<feature type="region of interest" description="Disordered" evidence="1">
    <location>
        <begin position="255"/>
        <end position="274"/>
    </location>
</feature>
<dbReference type="EMBL" id="JACHGV010000008">
    <property type="protein sequence ID" value="MBB6079462.1"/>
    <property type="molecule type" value="Genomic_DNA"/>
</dbReference>